<protein>
    <submittedName>
        <fullName evidence="2">Transcriptional regulator</fullName>
    </submittedName>
</protein>
<dbReference type="InterPro" id="IPR036390">
    <property type="entry name" value="WH_DNA-bd_sf"/>
</dbReference>
<dbReference type="Pfam" id="PF03551">
    <property type="entry name" value="PadR"/>
    <property type="match status" value="1"/>
</dbReference>
<evidence type="ECO:0000259" key="1">
    <source>
        <dbReference type="Pfam" id="PF03551"/>
    </source>
</evidence>
<dbReference type="InterPro" id="IPR005149">
    <property type="entry name" value="Tscrpt_reg_PadR_N"/>
</dbReference>
<keyword evidence="3" id="KW-1185">Reference proteome</keyword>
<reference evidence="2 3" key="1">
    <citation type="submission" date="2015-11" db="EMBL/GenBank/DDBJ databases">
        <title>Genome Sequence of Bacillus simplex strain VanAntwerpen2.</title>
        <authorList>
            <person name="Couger M.B."/>
        </authorList>
    </citation>
    <scope>NUCLEOTIDE SEQUENCE [LARGE SCALE GENOMIC DNA]</scope>
    <source>
        <strain evidence="2 3">VanAntwerpen02</strain>
    </source>
</reference>
<evidence type="ECO:0000313" key="2">
    <source>
        <dbReference type="EMBL" id="KWW12620.1"/>
    </source>
</evidence>
<name>A0A125QR68_9BACI</name>
<feature type="domain" description="Transcription regulator PadR N-terminal" evidence="1">
    <location>
        <begin position="7"/>
        <end position="82"/>
    </location>
</feature>
<gene>
    <name evidence="2" type="ORF">AS888_09685</name>
</gene>
<dbReference type="Gene3D" id="1.10.10.10">
    <property type="entry name" value="Winged helix-like DNA-binding domain superfamily/Winged helix DNA-binding domain"/>
    <property type="match status" value="1"/>
</dbReference>
<dbReference type="SUPFAM" id="SSF46785">
    <property type="entry name" value="Winged helix' DNA-binding domain"/>
    <property type="match status" value="1"/>
</dbReference>
<dbReference type="EMBL" id="LNNH01000046">
    <property type="protein sequence ID" value="KWW12620.1"/>
    <property type="molecule type" value="Genomic_DNA"/>
</dbReference>
<proteinExistence type="predicted"/>
<evidence type="ECO:0000313" key="3">
    <source>
        <dbReference type="Proteomes" id="UP000064189"/>
    </source>
</evidence>
<dbReference type="Proteomes" id="UP000064189">
    <property type="component" value="Unassembled WGS sequence"/>
</dbReference>
<dbReference type="PANTHER" id="PTHR43252">
    <property type="entry name" value="TRANSCRIPTIONAL REGULATOR YQJI"/>
    <property type="match status" value="1"/>
</dbReference>
<dbReference type="AlphaFoldDB" id="A0A125QR68"/>
<dbReference type="InterPro" id="IPR036388">
    <property type="entry name" value="WH-like_DNA-bd_sf"/>
</dbReference>
<dbReference type="PANTHER" id="PTHR43252:SF2">
    <property type="entry name" value="TRANSCRIPTION REGULATOR, PADR-LIKE FAMILY"/>
    <property type="match status" value="1"/>
</dbReference>
<accession>A0A125QR68</accession>
<sequence>MSIQIYILGILAEEKSYPYMLKKRLSEPIPIDKFTGITESKLYYHFDKLAANRFIEPVETIKEENRPDKHVYQITEKGRGELVKRIYQTFEKASQITDMYIALTNIKHVDSEKVIAILERKMEEHRLAWETYLSFDQPVDEESDQYLGYKFIKEHSYSRAQHTAEWLEELVSRIKENAPQ</sequence>
<organism evidence="2 3">
    <name type="scientific">Peribacillus simplex</name>
    <dbReference type="NCBI Taxonomy" id="1478"/>
    <lineage>
        <taxon>Bacteria</taxon>
        <taxon>Bacillati</taxon>
        <taxon>Bacillota</taxon>
        <taxon>Bacilli</taxon>
        <taxon>Bacillales</taxon>
        <taxon>Bacillaceae</taxon>
        <taxon>Peribacillus</taxon>
    </lineage>
</organism>
<dbReference type="RefSeq" id="WP_061143942.1">
    <property type="nucleotide sequence ID" value="NZ_LNNH01000046.1"/>
</dbReference>
<comment type="caution">
    <text evidence="2">The sequence shown here is derived from an EMBL/GenBank/DDBJ whole genome shotgun (WGS) entry which is preliminary data.</text>
</comment>